<dbReference type="PANTHER" id="PTHR42939">
    <property type="entry name" value="ABC TRANSPORTER ATP-BINDING PROTEIN ALBC-RELATED"/>
    <property type="match status" value="1"/>
</dbReference>
<dbReference type="InterPro" id="IPR017871">
    <property type="entry name" value="ABC_transporter-like_CS"/>
</dbReference>
<evidence type="ECO:0000256" key="1">
    <source>
        <dbReference type="ARBA" id="ARBA00022448"/>
    </source>
</evidence>
<protein>
    <submittedName>
        <fullName evidence="5">ABC transporter ATP-binding protein</fullName>
    </submittedName>
</protein>
<comment type="caution">
    <text evidence="5">The sequence shown here is derived from an EMBL/GenBank/DDBJ whole genome shotgun (WGS) entry which is preliminary data.</text>
</comment>
<dbReference type="Gene3D" id="3.40.50.300">
    <property type="entry name" value="P-loop containing nucleotide triphosphate hydrolases"/>
    <property type="match status" value="1"/>
</dbReference>
<dbReference type="OrthoDB" id="9804819at2"/>
<name>A0A494ZVB3_9BACI</name>
<keyword evidence="3 5" id="KW-0067">ATP-binding</keyword>
<evidence type="ECO:0000313" key="5">
    <source>
        <dbReference type="EMBL" id="RKQ30398.1"/>
    </source>
</evidence>
<evidence type="ECO:0000259" key="4">
    <source>
        <dbReference type="PROSITE" id="PS50893"/>
    </source>
</evidence>
<dbReference type="GO" id="GO:0016887">
    <property type="term" value="F:ATP hydrolysis activity"/>
    <property type="evidence" value="ECO:0007669"/>
    <property type="project" value="InterPro"/>
</dbReference>
<dbReference type="Pfam" id="PF00005">
    <property type="entry name" value="ABC_tran"/>
    <property type="match status" value="1"/>
</dbReference>
<proteinExistence type="predicted"/>
<dbReference type="CDD" id="cd03230">
    <property type="entry name" value="ABC_DR_subfamily_A"/>
    <property type="match status" value="1"/>
</dbReference>
<reference evidence="5 6" key="1">
    <citation type="journal article" date="2016" name="Int. J. Syst. Evol. Microbiol.">
        <title>Oceanobacillus halophilus sp. nov., a novel moderately halophilic bacterium from a hypersaline lake.</title>
        <authorList>
            <person name="Amoozegar M.A."/>
            <person name="Bagheri M."/>
            <person name="Makhdoumi A."/>
            <person name="Nikou M.M."/>
            <person name="Fazeli S.A.S."/>
            <person name="Schumann P."/>
            <person name="Sproer C."/>
            <person name="Sanchez-Porro C."/>
            <person name="Ventosa A."/>
        </authorList>
    </citation>
    <scope>NUCLEOTIDE SEQUENCE [LARGE SCALE GENOMIC DNA]</scope>
    <source>
        <strain evidence="5 6">DSM 23996</strain>
    </source>
</reference>
<keyword evidence="2" id="KW-0547">Nucleotide-binding</keyword>
<organism evidence="5 6">
    <name type="scientific">Oceanobacillus halophilus</name>
    <dbReference type="NCBI Taxonomy" id="930130"/>
    <lineage>
        <taxon>Bacteria</taxon>
        <taxon>Bacillati</taxon>
        <taxon>Bacillota</taxon>
        <taxon>Bacilli</taxon>
        <taxon>Bacillales</taxon>
        <taxon>Bacillaceae</taxon>
        <taxon>Oceanobacillus</taxon>
    </lineage>
</organism>
<dbReference type="InterPro" id="IPR051782">
    <property type="entry name" value="ABC_Transporter_VariousFunc"/>
</dbReference>
<dbReference type="PROSITE" id="PS00211">
    <property type="entry name" value="ABC_TRANSPORTER_1"/>
    <property type="match status" value="1"/>
</dbReference>
<evidence type="ECO:0000256" key="2">
    <source>
        <dbReference type="ARBA" id="ARBA00022741"/>
    </source>
</evidence>
<sequence>MENVVELINVSKKFKGFSIKNIDLHVKQGFVTGFIGANGAGKSTTIKMMMNLLRPDAGEVKLFGLDYQTNEKDIKERIGFVYDSNVFFEGLNLKDIKRIVAPAYRRWDDTLFHQYVEKFELPLNKSIKTFSKGMQMKASLAIALSHHAELIIMDEPTAGLDPIFRRELLGLLQELMLDGTRTIFFSTHITTDLDRIADYIAFIQRGELVFSKSIHDVTEDYALVKGRIDLLDRDTEKAFVHVHRAPTGFEALTDNTTEVKEIFGDTVVMERASLEDIMYYFKGGIHHV</sequence>
<dbReference type="SMART" id="SM00382">
    <property type="entry name" value="AAA"/>
    <property type="match status" value="1"/>
</dbReference>
<keyword evidence="6" id="KW-1185">Reference proteome</keyword>
<gene>
    <name evidence="5" type="ORF">D8M06_15950</name>
</gene>
<dbReference type="PANTHER" id="PTHR42939:SF3">
    <property type="entry name" value="ABC TRANSPORTER ATP-BINDING COMPONENT"/>
    <property type="match status" value="1"/>
</dbReference>
<evidence type="ECO:0000313" key="6">
    <source>
        <dbReference type="Proteomes" id="UP000269301"/>
    </source>
</evidence>
<keyword evidence="1" id="KW-0813">Transport</keyword>
<dbReference type="GO" id="GO:0005524">
    <property type="term" value="F:ATP binding"/>
    <property type="evidence" value="ECO:0007669"/>
    <property type="project" value="UniProtKB-KW"/>
</dbReference>
<dbReference type="InterPro" id="IPR027417">
    <property type="entry name" value="P-loop_NTPase"/>
</dbReference>
<feature type="domain" description="ABC transporter" evidence="4">
    <location>
        <begin position="5"/>
        <end position="230"/>
    </location>
</feature>
<dbReference type="InterPro" id="IPR003439">
    <property type="entry name" value="ABC_transporter-like_ATP-bd"/>
</dbReference>
<dbReference type="AlphaFoldDB" id="A0A494ZVB3"/>
<accession>A0A494ZVB3</accession>
<dbReference type="RefSeq" id="WP_121205598.1">
    <property type="nucleotide sequence ID" value="NZ_RBZP01000018.1"/>
</dbReference>
<dbReference type="PROSITE" id="PS50893">
    <property type="entry name" value="ABC_TRANSPORTER_2"/>
    <property type="match status" value="1"/>
</dbReference>
<dbReference type="SUPFAM" id="SSF52540">
    <property type="entry name" value="P-loop containing nucleoside triphosphate hydrolases"/>
    <property type="match status" value="1"/>
</dbReference>
<evidence type="ECO:0000256" key="3">
    <source>
        <dbReference type="ARBA" id="ARBA00022840"/>
    </source>
</evidence>
<dbReference type="Proteomes" id="UP000269301">
    <property type="component" value="Unassembled WGS sequence"/>
</dbReference>
<dbReference type="InterPro" id="IPR003593">
    <property type="entry name" value="AAA+_ATPase"/>
</dbReference>
<dbReference type="EMBL" id="RBZP01000018">
    <property type="protein sequence ID" value="RKQ30398.1"/>
    <property type="molecule type" value="Genomic_DNA"/>
</dbReference>